<gene>
    <name evidence="1" type="ORF">BH720_021165</name>
</gene>
<sequence length="183" mass="20095">MIIYPETPNSMDNIGAKARNLARLRDKGILIPAWFAVSPDAFYASLNLLQAQSLEDVDFSAVIGQLQPSLEVQQELEQALAKLCPHGEMVAVRSSAIDEDGMMHSFAGQLESYLNVKPEDVAAKVAQVWRSGFSDRILAYRREHQLGNPRPPAVLVQKMVNAEVAGVAFVYRSGDGSARYCSD</sequence>
<accession>A0ACD5GN39</accession>
<protein>
    <submittedName>
        <fullName evidence="1">PEP/pyruvate-binding domain-containing protein</fullName>
    </submittedName>
</protein>
<dbReference type="Proteomes" id="UP000095472">
    <property type="component" value="Chromosome"/>
</dbReference>
<name>A0ACD5GN39_9CYAN</name>
<proteinExistence type="predicted"/>
<reference evidence="1 2" key="1">
    <citation type="journal article" date="2016" name="Genome Announc.">
        <title>Draft Genome Sequence of the Thermotolerant Cyanobacterium Desertifilum sp. IPPAS B-1220.</title>
        <authorList>
            <person name="Mironov K.S."/>
            <person name="Sinetova M.A."/>
            <person name="Bolatkhan K."/>
            <person name="Zayadan B.K."/>
            <person name="Ustinova V.V."/>
            <person name="Kupriyanova E.V."/>
            <person name="Skrypnik A.N."/>
            <person name="Gogoleva N.E."/>
            <person name="Gogolev Y.V."/>
            <person name="Los D.A."/>
        </authorList>
    </citation>
    <scope>NUCLEOTIDE SEQUENCE [LARGE SCALE GENOMIC DNA]</scope>
    <source>
        <strain evidence="1 2">IPPAS B-1220</strain>
    </source>
</reference>
<keyword evidence="2" id="KW-1185">Reference proteome</keyword>
<dbReference type="EMBL" id="CP182909">
    <property type="protein sequence ID" value="XPM62292.1"/>
    <property type="molecule type" value="Genomic_DNA"/>
</dbReference>
<evidence type="ECO:0000313" key="1">
    <source>
        <dbReference type="EMBL" id="XPM62292.1"/>
    </source>
</evidence>
<organism evidence="1 2">
    <name type="scientific">Desertifilum tharense IPPAS B-1220</name>
    <dbReference type="NCBI Taxonomy" id="1781255"/>
    <lineage>
        <taxon>Bacteria</taxon>
        <taxon>Bacillati</taxon>
        <taxon>Cyanobacteriota</taxon>
        <taxon>Cyanophyceae</taxon>
        <taxon>Desertifilales</taxon>
        <taxon>Desertifilaceae</taxon>
        <taxon>Desertifilum</taxon>
    </lineage>
</organism>
<evidence type="ECO:0000313" key="2">
    <source>
        <dbReference type="Proteomes" id="UP000095472"/>
    </source>
</evidence>